<dbReference type="PANTHER" id="PTHR42760:SF135">
    <property type="entry name" value="BLL7886 PROTEIN"/>
    <property type="match status" value="1"/>
</dbReference>
<comment type="similarity">
    <text evidence="1">Belongs to the short-chain dehydrogenases/reductases (SDR) family.</text>
</comment>
<dbReference type="GO" id="GO:0016491">
    <property type="term" value="F:oxidoreductase activity"/>
    <property type="evidence" value="ECO:0007669"/>
    <property type="project" value="UniProtKB-KW"/>
</dbReference>
<keyword evidence="3" id="KW-1185">Reference proteome</keyword>
<proteinExistence type="inferred from homology"/>
<dbReference type="PRINTS" id="PR00080">
    <property type="entry name" value="SDRFAMILY"/>
</dbReference>
<evidence type="ECO:0000313" key="3">
    <source>
        <dbReference type="Proteomes" id="UP001595528"/>
    </source>
</evidence>
<dbReference type="InterPro" id="IPR036291">
    <property type="entry name" value="NAD(P)-bd_dom_sf"/>
</dbReference>
<dbReference type="InterPro" id="IPR002347">
    <property type="entry name" value="SDR_fam"/>
</dbReference>
<protein>
    <submittedName>
        <fullName evidence="2">SDR family NAD(P)-dependent oxidoreductase</fullName>
        <ecNumber evidence="2">1.1.1.-</ecNumber>
    </submittedName>
</protein>
<dbReference type="EC" id="1.1.1.-" evidence="2"/>
<evidence type="ECO:0000313" key="2">
    <source>
        <dbReference type="EMBL" id="MFC3229704.1"/>
    </source>
</evidence>
<comment type="caution">
    <text evidence="2">The sequence shown here is derived from an EMBL/GenBank/DDBJ whole genome shotgun (WGS) entry which is preliminary data.</text>
</comment>
<dbReference type="PRINTS" id="PR00081">
    <property type="entry name" value="GDHRDH"/>
</dbReference>
<evidence type="ECO:0000256" key="1">
    <source>
        <dbReference type="ARBA" id="ARBA00006484"/>
    </source>
</evidence>
<name>A0ABV7L5I8_9PROT</name>
<dbReference type="InterPro" id="IPR020904">
    <property type="entry name" value="Sc_DH/Rdtase_CS"/>
</dbReference>
<gene>
    <name evidence="2" type="ORF">ACFOGJ_20820</name>
</gene>
<dbReference type="SUPFAM" id="SSF51735">
    <property type="entry name" value="NAD(P)-binding Rossmann-fold domains"/>
    <property type="match status" value="1"/>
</dbReference>
<sequence>MDLGLTGARVAVTGGASHIGRAIVLALAAEGAGLAILDRDAAQAERTAAEAMDRGAAMAAVIPADLADHAAAATACATALERLGGIDVLVANVGWNRPAFFLDTPPEDWDQLLHVNLTACMSAVRAVLPEMVDQGHGAIIATASTAAFGEPRQGVYAAAKAGVVAFIRTIAQEYGRHGVRANLVAPGLTLPEEPDTMGANSLWQDRAAIMNDAQVDYVARKTPLRRLTKAEDIANAVLFLASDRAARQVTGQLITVSGGFAMR</sequence>
<dbReference type="EMBL" id="JBHRTR010000034">
    <property type="protein sequence ID" value="MFC3229704.1"/>
    <property type="molecule type" value="Genomic_DNA"/>
</dbReference>
<dbReference type="RefSeq" id="WP_379904158.1">
    <property type="nucleotide sequence ID" value="NZ_JBHRTR010000034.1"/>
</dbReference>
<keyword evidence="2" id="KW-0560">Oxidoreductase</keyword>
<dbReference type="Proteomes" id="UP001595528">
    <property type="component" value="Unassembled WGS sequence"/>
</dbReference>
<dbReference type="PROSITE" id="PS00061">
    <property type="entry name" value="ADH_SHORT"/>
    <property type="match status" value="1"/>
</dbReference>
<organism evidence="2 3">
    <name type="scientific">Marinibaculum pumilum</name>
    <dbReference type="NCBI Taxonomy" id="1766165"/>
    <lineage>
        <taxon>Bacteria</taxon>
        <taxon>Pseudomonadati</taxon>
        <taxon>Pseudomonadota</taxon>
        <taxon>Alphaproteobacteria</taxon>
        <taxon>Rhodospirillales</taxon>
        <taxon>Rhodospirillaceae</taxon>
        <taxon>Marinibaculum</taxon>
    </lineage>
</organism>
<accession>A0ABV7L5I8</accession>
<dbReference type="Gene3D" id="3.40.50.720">
    <property type="entry name" value="NAD(P)-binding Rossmann-like Domain"/>
    <property type="match status" value="1"/>
</dbReference>
<dbReference type="Pfam" id="PF13561">
    <property type="entry name" value="adh_short_C2"/>
    <property type="match status" value="1"/>
</dbReference>
<reference evidence="3" key="1">
    <citation type="journal article" date="2019" name="Int. J. Syst. Evol. Microbiol.">
        <title>The Global Catalogue of Microorganisms (GCM) 10K type strain sequencing project: providing services to taxonomists for standard genome sequencing and annotation.</title>
        <authorList>
            <consortium name="The Broad Institute Genomics Platform"/>
            <consortium name="The Broad Institute Genome Sequencing Center for Infectious Disease"/>
            <person name="Wu L."/>
            <person name="Ma J."/>
        </authorList>
    </citation>
    <scope>NUCLEOTIDE SEQUENCE [LARGE SCALE GENOMIC DNA]</scope>
    <source>
        <strain evidence="3">KCTC 42964</strain>
    </source>
</reference>
<dbReference type="CDD" id="cd05233">
    <property type="entry name" value="SDR_c"/>
    <property type="match status" value="1"/>
</dbReference>
<dbReference type="PANTHER" id="PTHR42760">
    <property type="entry name" value="SHORT-CHAIN DEHYDROGENASES/REDUCTASES FAMILY MEMBER"/>
    <property type="match status" value="1"/>
</dbReference>